<dbReference type="Pfam" id="PF14508">
    <property type="entry name" value="GH97_N"/>
    <property type="match status" value="1"/>
</dbReference>
<feature type="domain" description="Glycosyl-hydrolase 97 N-terminal" evidence="7">
    <location>
        <begin position="19"/>
        <end position="262"/>
    </location>
</feature>
<dbReference type="InterPro" id="IPR014718">
    <property type="entry name" value="GH-type_carb-bd"/>
</dbReference>
<dbReference type="EMBL" id="JACLYZ010000003">
    <property type="protein sequence ID" value="MBM6734014.1"/>
    <property type="molecule type" value="Genomic_DNA"/>
</dbReference>
<evidence type="ECO:0000256" key="4">
    <source>
        <dbReference type="ARBA" id="ARBA00022837"/>
    </source>
</evidence>
<evidence type="ECO:0000313" key="10">
    <source>
        <dbReference type="Proteomes" id="UP000766986"/>
    </source>
</evidence>
<dbReference type="Pfam" id="PF10566">
    <property type="entry name" value="Glyco_hydro_97"/>
    <property type="match status" value="1"/>
</dbReference>
<evidence type="ECO:0000256" key="5">
    <source>
        <dbReference type="ARBA" id="ARBA00023295"/>
    </source>
</evidence>
<dbReference type="InterPro" id="IPR013780">
    <property type="entry name" value="Glyco_hydro_b"/>
</dbReference>
<feature type="domain" description="Glycosyl-hydrolase 97 catalytic" evidence="6">
    <location>
        <begin position="287"/>
        <end position="433"/>
    </location>
</feature>
<comment type="caution">
    <text evidence="9">The sequence shown here is derived from an EMBL/GenBank/DDBJ whole genome shotgun (WGS) entry which is preliminary data.</text>
</comment>
<gene>
    <name evidence="9" type="ORF">H7U35_02065</name>
</gene>
<evidence type="ECO:0000259" key="7">
    <source>
        <dbReference type="Pfam" id="PF14508"/>
    </source>
</evidence>
<sequence>MICLLAVCWAACTDDVSCHSPNGKIGLEYAESPSGQPSFTVTCLDTVGREHRVIDISQVGVDCNALKGNSLRLKSVAGPQRISESYTMLTGKKRNCSNEASEYLYTFTDLLGRELGVRFRLYNDGVVFRYELAGLEHDSIQNERTTYRIPEGTRRWMQKYDISYEDFYPMSTTGQQENRHWAYPALVQADEEVWTLITEAGIERYHSASSLANGEVPTDYQVVPAENHRPVSGDWHSPWRVLIVGSLADIVESTLVTDVSEPCRLTDTDWIRPGSVSWIYWAYNHGSKDYQIVKKYIDMAAELHLPYVLIDWEWDVMENGGTIDDALRYADSKGVRVLLWYNSSTAWASPEAGPLFRLNKPEDRDREYAMLNKKGVAGVKIDFFAGDTQETMNYCIDLLEDAAKYHLLVNFHGATIPRGWQRTYPNFMSAEGVYGAEWYNNKPVLTDKAAAHNATSPFTRNVVGPMDYTPCTFSDSQHPHITTHAHELALSVVFESALQHWADRPESYLSQLEAVRQFMGELPTAWDDTRLLSGYPGESVVMARRKGDVWYVGGLNGTDHSNALVMDWSFLPEGTYRVTTFADGVSAGQPWNISVDEVENGHLPTACQCNARGGFVVRVKPVSAITD</sequence>
<dbReference type="Proteomes" id="UP000766986">
    <property type="component" value="Unassembled WGS sequence"/>
</dbReference>
<comment type="cofactor">
    <cofactor evidence="1">
        <name>Ca(2+)</name>
        <dbReference type="ChEBI" id="CHEBI:29108"/>
    </cofactor>
</comment>
<dbReference type="Gene3D" id="2.70.98.10">
    <property type="match status" value="1"/>
</dbReference>
<dbReference type="Gene3D" id="3.20.20.70">
    <property type="entry name" value="Aldolase class I"/>
    <property type="match status" value="1"/>
</dbReference>
<keyword evidence="3 9" id="KW-0378">Hydrolase</keyword>
<dbReference type="SUPFAM" id="SSF51445">
    <property type="entry name" value="(Trans)glycosidases"/>
    <property type="match status" value="1"/>
</dbReference>
<dbReference type="Pfam" id="PF14509">
    <property type="entry name" value="GH97_C"/>
    <property type="match status" value="1"/>
</dbReference>
<evidence type="ECO:0000256" key="2">
    <source>
        <dbReference type="ARBA" id="ARBA00011245"/>
    </source>
</evidence>
<dbReference type="InterPro" id="IPR019563">
    <property type="entry name" value="GH97_catalytic"/>
</dbReference>
<protein>
    <submittedName>
        <fullName evidence="9">Glycoside hydrolase family 97 protein</fullName>
    </submittedName>
</protein>
<comment type="subunit">
    <text evidence="2">Monomer.</text>
</comment>
<accession>A0ABS2DX31</accession>
<dbReference type="InterPro" id="IPR017853">
    <property type="entry name" value="GH"/>
</dbReference>
<evidence type="ECO:0000256" key="3">
    <source>
        <dbReference type="ARBA" id="ARBA00022801"/>
    </source>
</evidence>
<reference evidence="9 10" key="1">
    <citation type="journal article" date="2021" name="Sci. Rep.">
        <title>The distribution of antibiotic resistance genes in chicken gut microbiota commensals.</title>
        <authorList>
            <person name="Juricova H."/>
            <person name="Matiasovicova J."/>
            <person name="Kubasova T."/>
            <person name="Cejkova D."/>
            <person name="Rychlik I."/>
        </authorList>
    </citation>
    <scope>NUCLEOTIDE SEQUENCE [LARGE SCALE GENOMIC DNA]</scope>
    <source>
        <strain evidence="9 10">An772</strain>
    </source>
</reference>
<dbReference type="InterPro" id="IPR029483">
    <property type="entry name" value="GH97_C"/>
</dbReference>
<dbReference type="Gene3D" id="2.60.40.1180">
    <property type="entry name" value="Golgi alpha-mannosidase II"/>
    <property type="match status" value="1"/>
</dbReference>
<dbReference type="InterPro" id="IPR029486">
    <property type="entry name" value="GH97_N"/>
</dbReference>
<feature type="domain" description="Glycosyl-hydrolase 97 C-terminal oligomerisation" evidence="8">
    <location>
        <begin position="525"/>
        <end position="619"/>
    </location>
</feature>
<dbReference type="PANTHER" id="PTHR35803:SF2">
    <property type="entry name" value="RETAINING ALPHA-GALACTOSIDASE"/>
    <property type="match status" value="1"/>
</dbReference>
<keyword evidence="10" id="KW-1185">Reference proteome</keyword>
<keyword evidence="4" id="KW-0106">Calcium</keyword>
<evidence type="ECO:0000313" key="9">
    <source>
        <dbReference type="EMBL" id="MBM6734014.1"/>
    </source>
</evidence>
<evidence type="ECO:0000259" key="6">
    <source>
        <dbReference type="Pfam" id="PF10566"/>
    </source>
</evidence>
<proteinExistence type="predicted"/>
<dbReference type="InterPro" id="IPR052720">
    <property type="entry name" value="Glycosyl_hydrolase_97"/>
</dbReference>
<dbReference type="GO" id="GO:0016787">
    <property type="term" value="F:hydrolase activity"/>
    <property type="evidence" value="ECO:0007669"/>
    <property type="project" value="UniProtKB-KW"/>
</dbReference>
<keyword evidence="5" id="KW-0326">Glycosidase</keyword>
<dbReference type="InterPro" id="IPR013785">
    <property type="entry name" value="Aldolase_TIM"/>
</dbReference>
<dbReference type="PANTHER" id="PTHR35803">
    <property type="entry name" value="GLUCAN 1,4-ALPHA-GLUCOSIDASE SUSB-RELATED"/>
    <property type="match status" value="1"/>
</dbReference>
<evidence type="ECO:0000256" key="1">
    <source>
        <dbReference type="ARBA" id="ARBA00001913"/>
    </source>
</evidence>
<name>A0ABS2DX31_9BACT</name>
<evidence type="ECO:0000259" key="8">
    <source>
        <dbReference type="Pfam" id="PF14509"/>
    </source>
</evidence>
<organism evidence="9 10">
    <name type="scientific">Mediterranea massiliensis</name>
    <dbReference type="NCBI Taxonomy" id="1841865"/>
    <lineage>
        <taxon>Bacteria</taxon>
        <taxon>Pseudomonadati</taxon>
        <taxon>Bacteroidota</taxon>
        <taxon>Bacteroidia</taxon>
        <taxon>Bacteroidales</taxon>
        <taxon>Bacteroidaceae</taxon>
        <taxon>Mediterranea</taxon>
    </lineage>
</organism>